<dbReference type="Proteomes" id="UP001158050">
    <property type="component" value="Unassembled WGS sequence"/>
</dbReference>
<sequence length="33" mass="3736">MFKIGNVPNKLVNENSIDYQYQTIMAITSKTSS</sequence>
<proteinExistence type="predicted"/>
<reference evidence="1 2" key="1">
    <citation type="submission" date="2017-05" db="EMBL/GenBank/DDBJ databases">
        <authorList>
            <person name="Varghese N."/>
            <person name="Submissions S."/>
        </authorList>
    </citation>
    <scope>NUCLEOTIDE SEQUENCE [LARGE SCALE GENOMIC DNA]</scope>
    <source>
        <strain evidence="1 2">DSM 18015</strain>
    </source>
</reference>
<protein>
    <submittedName>
        <fullName evidence="1">Uncharacterized protein</fullName>
    </submittedName>
</protein>
<comment type="caution">
    <text evidence="1">The sequence shown here is derived from an EMBL/GenBank/DDBJ whole genome shotgun (WGS) entry which is preliminary data.</text>
</comment>
<evidence type="ECO:0000313" key="2">
    <source>
        <dbReference type="Proteomes" id="UP001158050"/>
    </source>
</evidence>
<organism evidence="1 2">
    <name type="scientific">Epilithonimonas pallida</name>
    <dbReference type="NCBI Taxonomy" id="373671"/>
    <lineage>
        <taxon>Bacteria</taxon>
        <taxon>Pseudomonadati</taxon>
        <taxon>Bacteroidota</taxon>
        <taxon>Flavobacteriia</taxon>
        <taxon>Flavobacteriales</taxon>
        <taxon>Weeksellaceae</taxon>
        <taxon>Chryseobacterium group</taxon>
        <taxon>Epilithonimonas</taxon>
    </lineage>
</organism>
<evidence type="ECO:0000313" key="1">
    <source>
        <dbReference type="EMBL" id="SMP90550.1"/>
    </source>
</evidence>
<keyword evidence="2" id="KW-1185">Reference proteome</keyword>
<name>A0ABY1R024_9FLAO</name>
<dbReference type="EMBL" id="FXUO01000002">
    <property type="protein sequence ID" value="SMP90550.1"/>
    <property type="molecule type" value="Genomic_DNA"/>
</dbReference>
<accession>A0ABY1R024</accession>
<gene>
    <name evidence="1" type="ORF">SAMN05421679_102369</name>
</gene>